<dbReference type="Proteomes" id="UP000178721">
    <property type="component" value="Unassembled WGS sequence"/>
</dbReference>
<protein>
    <recommendedName>
        <fullName evidence="4">Nucleotide pyrophosphatase</fullName>
    </recommendedName>
</protein>
<dbReference type="InterPro" id="IPR017850">
    <property type="entry name" value="Alkaline_phosphatase_core_sf"/>
</dbReference>
<evidence type="ECO:0000256" key="1">
    <source>
        <dbReference type="SAM" id="Coils"/>
    </source>
</evidence>
<dbReference type="PANTHER" id="PTHR10151:SF120">
    <property type="entry name" value="BIS(5'-ADENOSYL)-TRIPHOSPHATASE"/>
    <property type="match status" value="1"/>
</dbReference>
<dbReference type="EMBL" id="MHMA01000029">
    <property type="protein sequence ID" value="OGZ20032.1"/>
    <property type="molecule type" value="Genomic_DNA"/>
</dbReference>
<dbReference type="PANTHER" id="PTHR10151">
    <property type="entry name" value="ECTONUCLEOTIDE PYROPHOSPHATASE/PHOSPHODIESTERASE"/>
    <property type="match status" value="1"/>
</dbReference>
<dbReference type="Gene3D" id="3.40.720.10">
    <property type="entry name" value="Alkaline Phosphatase, subunit A"/>
    <property type="match status" value="2"/>
</dbReference>
<evidence type="ECO:0000313" key="3">
    <source>
        <dbReference type="Proteomes" id="UP000178721"/>
    </source>
</evidence>
<gene>
    <name evidence="2" type="ORF">A2654_02345</name>
</gene>
<dbReference type="Pfam" id="PF01663">
    <property type="entry name" value="Phosphodiest"/>
    <property type="match status" value="1"/>
</dbReference>
<comment type="caution">
    <text evidence="2">The sequence shown here is derived from an EMBL/GenBank/DDBJ whole genome shotgun (WGS) entry which is preliminary data.</text>
</comment>
<organism evidence="2 3">
    <name type="scientific">Candidatus Nealsonbacteria bacterium RIFCSPHIGHO2_01_FULL_43_31</name>
    <dbReference type="NCBI Taxonomy" id="1801665"/>
    <lineage>
        <taxon>Bacteria</taxon>
        <taxon>Candidatus Nealsoniibacteriota</taxon>
    </lineage>
</organism>
<dbReference type="GO" id="GO:0016787">
    <property type="term" value="F:hydrolase activity"/>
    <property type="evidence" value="ECO:0007669"/>
    <property type="project" value="UniProtKB-ARBA"/>
</dbReference>
<proteinExistence type="predicted"/>
<evidence type="ECO:0008006" key="4">
    <source>
        <dbReference type="Google" id="ProtNLM"/>
    </source>
</evidence>
<evidence type="ECO:0000313" key="2">
    <source>
        <dbReference type="EMBL" id="OGZ20032.1"/>
    </source>
</evidence>
<feature type="coiled-coil region" evidence="1">
    <location>
        <begin position="359"/>
        <end position="386"/>
    </location>
</feature>
<accession>A0A1G2E2W0</accession>
<sequence>MEKPRIIVIGIDGGTWNTIKPLAEKGDLPTFKKLMSSGAFGTLMSTVPCRSGTAIMAFYTGKNLCKLGALDFPSFDCDVMNYKAIREKGPAIWEILGKHDLKSAILNLLTTHPPSPLNGVMLSGFSVSEKDEYTYPKEFKEKVRGFHSQRETFLKLISGKQTMENENELFNLYLRSVQNRYRIIKDVIKDKTFDFLVFWIDESDAVQHDFWGQENYLLTFFQEIDKNLNDIVENNPDSNIVIFSDHGFDAVPIYEFYPKSWLKKEGYLHLKGGAIQQWLIQIINSFIIKIPGIYRYKFIGFFNTIKCLIKGKNKKEDQPFKVERSWRLKKTQTESRVIGIDWSKTVAVNYDFWGIKILRENLERDYEEVREEIMEKMRQLKDKNGEKIIKYVWRREEIFSGGDVQKFPDIAYLPASKFLPTGFLPFSITKKRRAAPGVRVTPGGHMIIREGIFLAAGPDIKNLGGIGELNVLDLAPTILTMFKIEIPGDMDGRVLKEIMYER</sequence>
<keyword evidence="1" id="KW-0175">Coiled coil</keyword>
<dbReference type="InterPro" id="IPR002591">
    <property type="entry name" value="Phosphodiest/P_Trfase"/>
</dbReference>
<reference evidence="2 3" key="1">
    <citation type="journal article" date="2016" name="Nat. Commun.">
        <title>Thousands of microbial genomes shed light on interconnected biogeochemical processes in an aquifer system.</title>
        <authorList>
            <person name="Anantharaman K."/>
            <person name="Brown C.T."/>
            <person name="Hug L.A."/>
            <person name="Sharon I."/>
            <person name="Castelle C.J."/>
            <person name="Probst A.J."/>
            <person name="Thomas B.C."/>
            <person name="Singh A."/>
            <person name="Wilkins M.J."/>
            <person name="Karaoz U."/>
            <person name="Brodie E.L."/>
            <person name="Williams K.H."/>
            <person name="Hubbard S.S."/>
            <person name="Banfield J.F."/>
        </authorList>
    </citation>
    <scope>NUCLEOTIDE SEQUENCE [LARGE SCALE GENOMIC DNA]</scope>
</reference>
<dbReference type="AlphaFoldDB" id="A0A1G2E2W0"/>
<name>A0A1G2E2W0_9BACT</name>
<dbReference type="SUPFAM" id="SSF53649">
    <property type="entry name" value="Alkaline phosphatase-like"/>
    <property type="match status" value="1"/>
</dbReference>